<dbReference type="Proteomes" id="UP000562682">
    <property type="component" value="Unassembled WGS sequence"/>
</dbReference>
<proteinExistence type="predicted"/>
<evidence type="ECO:0000313" key="2">
    <source>
        <dbReference type="EMBL" id="KAF5689149.1"/>
    </source>
</evidence>
<reference evidence="2 3" key="1">
    <citation type="submission" date="2020-05" db="EMBL/GenBank/DDBJ databases">
        <title>Identification and distribution of gene clusters putatively required for synthesis of sphingolipid metabolism inhibitors in phylogenetically diverse species of the filamentous fungus Fusarium.</title>
        <authorList>
            <person name="Kim H.-S."/>
            <person name="Busman M."/>
            <person name="Brown D.W."/>
            <person name="Divon H."/>
            <person name="Uhlig S."/>
            <person name="Proctor R.H."/>
        </authorList>
    </citation>
    <scope>NUCLEOTIDE SEQUENCE [LARGE SCALE GENOMIC DNA]</scope>
    <source>
        <strain evidence="2 3">NRRL 25311</strain>
    </source>
</reference>
<evidence type="ECO:0000313" key="3">
    <source>
        <dbReference type="Proteomes" id="UP000562682"/>
    </source>
</evidence>
<feature type="region of interest" description="Disordered" evidence="1">
    <location>
        <begin position="116"/>
        <end position="181"/>
    </location>
</feature>
<feature type="compositionally biased region" description="Polar residues" evidence="1">
    <location>
        <begin position="158"/>
        <end position="175"/>
    </location>
</feature>
<dbReference type="EMBL" id="JAAOAK010000108">
    <property type="protein sequence ID" value="KAF5689149.1"/>
    <property type="molecule type" value="Genomic_DNA"/>
</dbReference>
<protein>
    <submittedName>
        <fullName evidence="2">Uncharacterized protein</fullName>
    </submittedName>
</protein>
<gene>
    <name evidence="2" type="ORF">FDENT_4513</name>
</gene>
<evidence type="ECO:0000256" key="1">
    <source>
        <dbReference type="SAM" id="MobiDB-lite"/>
    </source>
</evidence>
<accession>A0A8H5XBR4</accession>
<feature type="region of interest" description="Disordered" evidence="1">
    <location>
        <begin position="207"/>
        <end position="254"/>
    </location>
</feature>
<dbReference type="AlphaFoldDB" id="A0A8H5XBR4"/>
<name>A0A8H5XBR4_9HYPO</name>
<organism evidence="2 3">
    <name type="scientific">Fusarium denticulatum</name>
    <dbReference type="NCBI Taxonomy" id="48507"/>
    <lineage>
        <taxon>Eukaryota</taxon>
        <taxon>Fungi</taxon>
        <taxon>Dikarya</taxon>
        <taxon>Ascomycota</taxon>
        <taxon>Pezizomycotina</taxon>
        <taxon>Sordariomycetes</taxon>
        <taxon>Hypocreomycetidae</taxon>
        <taxon>Hypocreales</taxon>
        <taxon>Nectriaceae</taxon>
        <taxon>Fusarium</taxon>
        <taxon>Fusarium fujikuroi species complex</taxon>
    </lineage>
</organism>
<comment type="caution">
    <text evidence="2">The sequence shown here is derived from an EMBL/GenBank/DDBJ whole genome shotgun (WGS) entry which is preliminary data.</text>
</comment>
<sequence>MSANDLEAAEHRHRKIQKTIESWNTCNEGFDLPPHLEFADLQTEFQKRLFLRQVHATDIPKILKMLQDAEAERVATARANILEKMHKKLFSDLCQNFGLRLCKKWFNEIQVNNRLSEDTTPSNNVTQSSSEQTVDDVHCSTKSSRKRVRGSNVGKAPRTSSRPILCNLETTSHNNPKGKEAISFKPTQDGYIEELDCEPLPSRVQLRTKGEDETPRPSKRPCVQKPEDTRVELDDEYSSDQSNETAPFTDDSSEACTEYCFGDKIIENEFVEVSQDGGDQST</sequence>
<keyword evidence="3" id="KW-1185">Reference proteome</keyword>
<feature type="compositionally biased region" description="Polar residues" evidence="1">
    <location>
        <begin position="116"/>
        <end position="132"/>
    </location>
</feature>